<evidence type="ECO:0000313" key="2">
    <source>
        <dbReference type="EMBL" id="PZP26930.1"/>
    </source>
</evidence>
<feature type="transmembrane region" description="Helical" evidence="1">
    <location>
        <begin position="184"/>
        <end position="211"/>
    </location>
</feature>
<dbReference type="InterPro" id="IPR021913">
    <property type="entry name" value="DUF3526"/>
</dbReference>
<dbReference type="EMBL" id="QFOD01000042">
    <property type="protein sequence ID" value="PZP26930.1"/>
    <property type="molecule type" value="Genomic_DNA"/>
</dbReference>
<gene>
    <name evidence="2" type="ORF">DI603_23185</name>
</gene>
<protein>
    <submittedName>
        <fullName evidence="2">ABC transporter permease</fullName>
    </submittedName>
</protein>
<organism evidence="2 3">
    <name type="scientific">Roseateles depolymerans</name>
    <dbReference type="NCBI Taxonomy" id="76731"/>
    <lineage>
        <taxon>Bacteria</taxon>
        <taxon>Pseudomonadati</taxon>
        <taxon>Pseudomonadota</taxon>
        <taxon>Betaproteobacteria</taxon>
        <taxon>Burkholderiales</taxon>
        <taxon>Sphaerotilaceae</taxon>
        <taxon>Roseateles</taxon>
    </lineage>
</organism>
<keyword evidence="1" id="KW-1133">Transmembrane helix</keyword>
<dbReference type="AlphaFoldDB" id="A0A2W5DEW6"/>
<feature type="transmembrane region" description="Helical" evidence="1">
    <location>
        <begin position="140"/>
        <end position="164"/>
    </location>
</feature>
<sequence>MTLLLRMEGLRFVRNPINLWVIAAFALVLIMAAVEGGLSARAWREQAAQAEAQWHKSLAAQQAKAAQASIGGLNAPDLSALAANNAIAPSVRLTAQGGLALSVPQFDLLSPEIHIDAIPRSRHTDGRNSDQIFNPLLREIGALGFSTLVALLLPLAVIGLGYGLVHEEREQGIWRLVCAQTRHAWAGVFAALGIRFGAVLLAALIPSLLALALDPGATLAAAAWWAATLAALTFVWVAIVGVFTLLPVSSGAGAVGMLGVWLALTFAVPAGLEWAANLEQPMPSRLATVIDLRKAMLQTEAQQSELLAAWYRNNPAHTPAAPAANPPWQQVRLPRYLAFDATARPMMATFDEVRASHFTFLERLAWLSPGLAAVLSADRLAGIDAPRYLGYIHAVNGFEDEWRAFFVPRIMSNQKLAASEYDTMPRFSRQAAIAGSSPISSILRQFLTGLGLLAVLVACRFRINRL</sequence>
<dbReference type="Proteomes" id="UP000249633">
    <property type="component" value="Unassembled WGS sequence"/>
</dbReference>
<keyword evidence="1" id="KW-0472">Membrane</keyword>
<feature type="transmembrane region" description="Helical" evidence="1">
    <location>
        <begin position="17"/>
        <end position="34"/>
    </location>
</feature>
<feature type="transmembrane region" description="Helical" evidence="1">
    <location>
        <begin position="223"/>
        <end position="246"/>
    </location>
</feature>
<keyword evidence="1" id="KW-0812">Transmembrane</keyword>
<proteinExistence type="predicted"/>
<accession>A0A2W5DEW6</accession>
<reference evidence="2 3" key="1">
    <citation type="submission" date="2017-08" db="EMBL/GenBank/DDBJ databases">
        <title>Infants hospitalized years apart are colonized by the same room-sourced microbial strains.</title>
        <authorList>
            <person name="Brooks B."/>
            <person name="Olm M.R."/>
            <person name="Firek B.A."/>
            <person name="Baker R."/>
            <person name="Thomas B.C."/>
            <person name="Morowitz M.J."/>
            <person name="Banfield J.F."/>
        </authorList>
    </citation>
    <scope>NUCLEOTIDE SEQUENCE [LARGE SCALE GENOMIC DNA]</scope>
    <source>
        <strain evidence="2">S2_012_000_R2_81</strain>
    </source>
</reference>
<dbReference type="Pfam" id="PF12040">
    <property type="entry name" value="DUF3526"/>
    <property type="match status" value="1"/>
</dbReference>
<comment type="caution">
    <text evidence="2">The sequence shown here is derived from an EMBL/GenBank/DDBJ whole genome shotgun (WGS) entry which is preliminary data.</text>
</comment>
<name>A0A2W5DEW6_9BURK</name>
<evidence type="ECO:0000256" key="1">
    <source>
        <dbReference type="SAM" id="Phobius"/>
    </source>
</evidence>
<feature type="transmembrane region" description="Helical" evidence="1">
    <location>
        <begin position="252"/>
        <end position="276"/>
    </location>
</feature>
<evidence type="ECO:0000313" key="3">
    <source>
        <dbReference type="Proteomes" id="UP000249633"/>
    </source>
</evidence>